<protein>
    <submittedName>
        <fullName evidence="2">Uncharacterized protein</fullName>
    </submittedName>
</protein>
<reference evidence="2" key="1">
    <citation type="submission" date="2022-11" db="UniProtKB">
        <authorList>
            <consortium name="WormBaseParasite"/>
        </authorList>
    </citation>
    <scope>IDENTIFICATION</scope>
</reference>
<sequence length="199" mass="21306">MSNPVYVPKTGVGKIGFDSKQNPKAPDVNSAGFFDKEGNIYIVGGGIGGVIIVGIIIAGVVCYIKRRKSALRRAPILPIVAVPAEPDPAEPDPAEPAPAEFDPAEPAPVEPAPAEPDPDEPAPAEPAPAEPDPDEPDPAEPAPATPPLPSPKIRSPYPKRIRRPVICLKDQPDFQRDLKVETDKRKRRERRGSSSVESR</sequence>
<organism evidence="1 2">
    <name type="scientific">Panagrolaimus sp. JU765</name>
    <dbReference type="NCBI Taxonomy" id="591449"/>
    <lineage>
        <taxon>Eukaryota</taxon>
        <taxon>Metazoa</taxon>
        <taxon>Ecdysozoa</taxon>
        <taxon>Nematoda</taxon>
        <taxon>Chromadorea</taxon>
        <taxon>Rhabditida</taxon>
        <taxon>Tylenchina</taxon>
        <taxon>Panagrolaimomorpha</taxon>
        <taxon>Panagrolaimoidea</taxon>
        <taxon>Panagrolaimidae</taxon>
        <taxon>Panagrolaimus</taxon>
    </lineage>
</organism>
<accession>A0AC34PVP3</accession>
<dbReference type="WBParaSite" id="JU765_v2.g10465.t1">
    <property type="protein sequence ID" value="JU765_v2.g10465.t1"/>
    <property type="gene ID" value="JU765_v2.g10465"/>
</dbReference>
<evidence type="ECO:0000313" key="2">
    <source>
        <dbReference type="WBParaSite" id="JU765_v2.g10465.t1"/>
    </source>
</evidence>
<proteinExistence type="predicted"/>
<dbReference type="Proteomes" id="UP000887576">
    <property type="component" value="Unplaced"/>
</dbReference>
<evidence type="ECO:0000313" key="1">
    <source>
        <dbReference type="Proteomes" id="UP000887576"/>
    </source>
</evidence>
<name>A0AC34PVP3_9BILA</name>